<sequence>MPSPRPSRPSLPVAKSNSSSLRNINGGNLPSKPRLNSFRESRSSKRSLVNNNALDEIQFFGAGAGSGGGGGKASTVLPKVSFPANKIICPDCLISNANVESLKAEVMGLRSNKESLLDSFERLKQEKDKAAEKVADVVRLESEKEVMEIRAENKRLREEIDKGGGELSKSKRDLASLEGKLMGEIKDLKSKLGQTTSQVSDLEKEKKQVLLEKEDAIRELLKLLEDRREVSVKEEELVLNADRVAKLSEQLEEERRQHKLTKEAADAVVEELQGRVVLLREEASDLKGLCDEKDKSLEERKGLEEKVEALMNTYVLGASKKEYVDIGVMCVSPSVSLPVEVTTKSSSPIKFPEVPLLKAEVTTQSSSPIKFPENPLLTPAVQGFVKSLSSKLLKLKTSLEEELTSSRKHTHLINLTNTSTSRSLKVQLDSLQMRLSAAEEQQKILTFCLSTAETQVHSFDPETAAKLKTSRQGRLKGVREKLGRELGELEQRSSGATFMTGEKLRDLLPESKGKWEEWKGRRIKGWEELEKDLAKNLG</sequence>
<dbReference type="Proteomes" id="UP001165085">
    <property type="component" value="Unassembled WGS sequence"/>
</dbReference>
<evidence type="ECO:0000313" key="3">
    <source>
        <dbReference type="EMBL" id="GMH71586.1"/>
    </source>
</evidence>
<dbReference type="AlphaFoldDB" id="A0A9W7AF22"/>
<keyword evidence="1" id="KW-0175">Coiled coil</keyword>
<evidence type="ECO:0000256" key="1">
    <source>
        <dbReference type="SAM" id="Coils"/>
    </source>
</evidence>
<protein>
    <submittedName>
        <fullName evidence="3">Uncharacterized protein</fullName>
    </submittedName>
</protein>
<feature type="region of interest" description="Disordered" evidence="2">
    <location>
        <begin position="1"/>
        <end position="44"/>
    </location>
</feature>
<dbReference type="EMBL" id="BRXY01000150">
    <property type="protein sequence ID" value="GMH71586.1"/>
    <property type="molecule type" value="Genomic_DNA"/>
</dbReference>
<dbReference type="OrthoDB" id="10552037at2759"/>
<proteinExistence type="predicted"/>
<feature type="coiled-coil region" evidence="1">
    <location>
        <begin position="99"/>
        <end position="159"/>
    </location>
</feature>
<name>A0A9W7AF22_9STRA</name>
<comment type="caution">
    <text evidence="3">The sequence shown here is derived from an EMBL/GenBank/DDBJ whole genome shotgun (WGS) entry which is preliminary data.</text>
</comment>
<feature type="coiled-coil region" evidence="1">
    <location>
        <begin position="185"/>
        <end position="313"/>
    </location>
</feature>
<keyword evidence="4" id="KW-1185">Reference proteome</keyword>
<gene>
    <name evidence="3" type="ORF">TrST_g1380</name>
</gene>
<organism evidence="3 4">
    <name type="scientific">Triparma strigata</name>
    <dbReference type="NCBI Taxonomy" id="1606541"/>
    <lineage>
        <taxon>Eukaryota</taxon>
        <taxon>Sar</taxon>
        <taxon>Stramenopiles</taxon>
        <taxon>Ochrophyta</taxon>
        <taxon>Bolidophyceae</taxon>
        <taxon>Parmales</taxon>
        <taxon>Triparmaceae</taxon>
        <taxon>Triparma</taxon>
    </lineage>
</organism>
<feature type="compositionally biased region" description="Polar residues" evidence="2">
    <location>
        <begin position="15"/>
        <end position="28"/>
    </location>
</feature>
<accession>A0A9W7AF22</accession>
<evidence type="ECO:0000256" key="2">
    <source>
        <dbReference type="SAM" id="MobiDB-lite"/>
    </source>
</evidence>
<evidence type="ECO:0000313" key="4">
    <source>
        <dbReference type="Proteomes" id="UP001165085"/>
    </source>
</evidence>
<reference evidence="4" key="1">
    <citation type="journal article" date="2023" name="Commun. Biol.">
        <title>Genome analysis of Parmales, the sister group of diatoms, reveals the evolutionary specialization of diatoms from phago-mixotrophs to photoautotrophs.</title>
        <authorList>
            <person name="Ban H."/>
            <person name="Sato S."/>
            <person name="Yoshikawa S."/>
            <person name="Yamada K."/>
            <person name="Nakamura Y."/>
            <person name="Ichinomiya M."/>
            <person name="Sato N."/>
            <person name="Blanc-Mathieu R."/>
            <person name="Endo H."/>
            <person name="Kuwata A."/>
            <person name="Ogata H."/>
        </authorList>
    </citation>
    <scope>NUCLEOTIDE SEQUENCE [LARGE SCALE GENOMIC DNA]</scope>
    <source>
        <strain evidence="4">NIES 3701</strain>
    </source>
</reference>